<reference evidence="1" key="1">
    <citation type="submission" date="2023-03" db="EMBL/GenBank/DDBJ databases">
        <title>Massive genome expansion in bonnet fungi (Mycena s.s.) driven by repeated elements and novel gene families across ecological guilds.</title>
        <authorList>
            <consortium name="Lawrence Berkeley National Laboratory"/>
            <person name="Harder C.B."/>
            <person name="Miyauchi S."/>
            <person name="Viragh M."/>
            <person name="Kuo A."/>
            <person name="Thoen E."/>
            <person name="Andreopoulos B."/>
            <person name="Lu D."/>
            <person name="Skrede I."/>
            <person name="Drula E."/>
            <person name="Henrissat B."/>
            <person name="Morin E."/>
            <person name="Kohler A."/>
            <person name="Barry K."/>
            <person name="LaButti K."/>
            <person name="Morin E."/>
            <person name="Salamov A."/>
            <person name="Lipzen A."/>
            <person name="Mereny Z."/>
            <person name="Hegedus B."/>
            <person name="Baldrian P."/>
            <person name="Stursova M."/>
            <person name="Weitz H."/>
            <person name="Taylor A."/>
            <person name="Grigoriev I.V."/>
            <person name="Nagy L.G."/>
            <person name="Martin F."/>
            <person name="Kauserud H."/>
        </authorList>
    </citation>
    <scope>NUCLEOTIDE SEQUENCE</scope>
    <source>
        <strain evidence="1">CBHHK067</strain>
    </source>
</reference>
<dbReference type="AlphaFoldDB" id="A0AAD7D3F5"/>
<organism evidence="1 2">
    <name type="scientific">Mycena rosella</name>
    <name type="common">Pink bonnet</name>
    <name type="synonym">Agaricus rosellus</name>
    <dbReference type="NCBI Taxonomy" id="1033263"/>
    <lineage>
        <taxon>Eukaryota</taxon>
        <taxon>Fungi</taxon>
        <taxon>Dikarya</taxon>
        <taxon>Basidiomycota</taxon>
        <taxon>Agaricomycotina</taxon>
        <taxon>Agaricomycetes</taxon>
        <taxon>Agaricomycetidae</taxon>
        <taxon>Agaricales</taxon>
        <taxon>Marasmiineae</taxon>
        <taxon>Mycenaceae</taxon>
        <taxon>Mycena</taxon>
    </lineage>
</organism>
<comment type="caution">
    <text evidence="1">The sequence shown here is derived from an EMBL/GenBank/DDBJ whole genome shotgun (WGS) entry which is preliminary data.</text>
</comment>
<feature type="non-terminal residue" evidence="1">
    <location>
        <position position="125"/>
    </location>
</feature>
<sequence>PLIFWENGQGRITDQLRAAGAACAKLEQVKAAQSHTGRRECVSLKRSTGLCYDKDGNDIYTPVKHYMPPFSFGDIAMGVATQCLKSSTANVFALNRNIMLFTLCIPSFVTLGDINTIPALRPSLS</sequence>
<dbReference type="EMBL" id="JARKIE010000144">
    <property type="protein sequence ID" value="KAJ7676285.1"/>
    <property type="molecule type" value="Genomic_DNA"/>
</dbReference>
<proteinExistence type="predicted"/>
<gene>
    <name evidence="1" type="ORF">B0H17DRAFT_1238234</name>
</gene>
<evidence type="ECO:0000313" key="1">
    <source>
        <dbReference type="EMBL" id="KAJ7676285.1"/>
    </source>
</evidence>
<evidence type="ECO:0000313" key="2">
    <source>
        <dbReference type="Proteomes" id="UP001221757"/>
    </source>
</evidence>
<dbReference type="Proteomes" id="UP001221757">
    <property type="component" value="Unassembled WGS sequence"/>
</dbReference>
<protein>
    <submittedName>
        <fullName evidence="1">Uncharacterized protein</fullName>
    </submittedName>
</protein>
<accession>A0AAD7D3F5</accession>
<keyword evidence="2" id="KW-1185">Reference proteome</keyword>
<name>A0AAD7D3F5_MYCRO</name>